<dbReference type="SMART" id="SM00850">
    <property type="entry name" value="LytTR"/>
    <property type="match status" value="1"/>
</dbReference>
<name>A0A846QXP2_9FLAO</name>
<dbReference type="PANTHER" id="PTHR37299">
    <property type="entry name" value="TRANSCRIPTIONAL REGULATOR-RELATED"/>
    <property type="match status" value="1"/>
</dbReference>
<comment type="caution">
    <text evidence="3">The sequence shown here is derived from an EMBL/GenBank/DDBJ whole genome shotgun (WGS) entry which is preliminary data.</text>
</comment>
<dbReference type="PROSITE" id="PS50930">
    <property type="entry name" value="HTH_LYTTR"/>
    <property type="match status" value="1"/>
</dbReference>
<dbReference type="Proteomes" id="UP000590442">
    <property type="component" value="Unassembled WGS sequence"/>
</dbReference>
<feature type="transmembrane region" description="Helical" evidence="1">
    <location>
        <begin position="130"/>
        <end position="148"/>
    </location>
</feature>
<dbReference type="GO" id="GO:0003677">
    <property type="term" value="F:DNA binding"/>
    <property type="evidence" value="ECO:0007669"/>
    <property type="project" value="InterPro"/>
</dbReference>
<dbReference type="InterPro" id="IPR046947">
    <property type="entry name" value="LytR-like"/>
</dbReference>
<evidence type="ECO:0000256" key="1">
    <source>
        <dbReference type="SAM" id="Phobius"/>
    </source>
</evidence>
<protein>
    <recommendedName>
        <fullName evidence="2">HTH LytTR-type domain-containing protein</fullName>
    </recommendedName>
</protein>
<organism evidence="3 4">
    <name type="scientific">Saonia flava</name>
    <dbReference type="NCBI Taxonomy" id="523696"/>
    <lineage>
        <taxon>Bacteria</taxon>
        <taxon>Pseudomonadati</taxon>
        <taxon>Bacteroidota</taxon>
        <taxon>Flavobacteriia</taxon>
        <taxon>Flavobacteriales</taxon>
        <taxon>Flavobacteriaceae</taxon>
        <taxon>Saonia</taxon>
    </lineage>
</organism>
<keyword evidence="4" id="KW-1185">Reference proteome</keyword>
<accession>A0A846QXP2</accession>
<feature type="domain" description="HTH LytTR-type" evidence="2">
    <location>
        <begin position="179"/>
        <end position="288"/>
    </location>
</feature>
<dbReference type="RefSeq" id="WP_167963089.1">
    <property type="nucleotide sequence ID" value="NZ_JAATJJ010000001.1"/>
</dbReference>
<keyword evidence="1" id="KW-1133">Transmembrane helix</keyword>
<evidence type="ECO:0000313" key="4">
    <source>
        <dbReference type="Proteomes" id="UP000590442"/>
    </source>
</evidence>
<dbReference type="AlphaFoldDB" id="A0A846QXP2"/>
<gene>
    <name evidence="3" type="ORF">GGR42_001844</name>
</gene>
<dbReference type="Pfam" id="PF04397">
    <property type="entry name" value="LytTR"/>
    <property type="match status" value="1"/>
</dbReference>
<evidence type="ECO:0000313" key="3">
    <source>
        <dbReference type="EMBL" id="NJB71382.1"/>
    </source>
</evidence>
<dbReference type="Gene3D" id="2.40.50.1020">
    <property type="entry name" value="LytTr DNA-binding domain"/>
    <property type="match status" value="1"/>
</dbReference>
<evidence type="ECO:0000259" key="2">
    <source>
        <dbReference type="PROSITE" id="PS50930"/>
    </source>
</evidence>
<dbReference type="EMBL" id="JAATJJ010000001">
    <property type="protein sequence ID" value="NJB71382.1"/>
    <property type="molecule type" value="Genomic_DNA"/>
</dbReference>
<keyword evidence="1" id="KW-0472">Membrane</keyword>
<dbReference type="GO" id="GO:0000156">
    <property type="term" value="F:phosphorelay response regulator activity"/>
    <property type="evidence" value="ECO:0007669"/>
    <property type="project" value="InterPro"/>
</dbReference>
<feature type="transmembrane region" description="Helical" evidence="1">
    <location>
        <begin position="21"/>
        <end position="42"/>
    </location>
</feature>
<feature type="transmembrane region" description="Helical" evidence="1">
    <location>
        <begin position="57"/>
        <end position="81"/>
    </location>
</feature>
<sequence length="289" mass="34049">MGWGKKITAFLKQPYPFYYGGKNFLLFNLLVFLLALAFNYLIEPFNVYVPEHKMDYFWISLIHSFTPIVVAFLLLPFLWNPKNEENWNLGKEAFLLAIFLFLIGLIQFLIRDIIYDNPNNWSWRYFFEEIRNTFLVGIFMLSILLPWNHNRLNRKNSRKAQELGIVNSFEKQKQSPISIKTQLKGDDFDLNVADFLFAKAEGNYVELHVKTETSTNKLLKRISIKELESQLNSIPHIFRTHRSYLVNLLFIASISGNAQGYRLKLRDSEEMISVSRNMISKFENQLKVI</sequence>
<keyword evidence="1" id="KW-0812">Transmembrane</keyword>
<dbReference type="PANTHER" id="PTHR37299:SF1">
    <property type="entry name" value="STAGE 0 SPORULATION PROTEIN A HOMOLOG"/>
    <property type="match status" value="1"/>
</dbReference>
<reference evidence="3 4" key="1">
    <citation type="submission" date="2020-03" db="EMBL/GenBank/DDBJ databases">
        <title>Genomic Encyclopedia of Type Strains, Phase IV (KMG-IV): sequencing the most valuable type-strain genomes for metagenomic binning, comparative biology and taxonomic classification.</title>
        <authorList>
            <person name="Goeker M."/>
        </authorList>
    </citation>
    <scope>NUCLEOTIDE SEQUENCE [LARGE SCALE GENOMIC DNA]</scope>
    <source>
        <strain evidence="3 4">DSM 29762</strain>
    </source>
</reference>
<dbReference type="InterPro" id="IPR007492">
    <property type="entry name" value="LytTR_DNA-bd_dom"/>
</dbReference>
<proteinExistence type="predicted"/>
<feature type="transmembrane region" description="Helical" evidence="1">
    <location>
        <begin position="93"/>
        <end position="110"/>
    </location>
</feature>